<sequence>MNQNRPFESAIKALHSDKYRFRIVHFCPNIVPQHHTLSPSPFPRSSTTASSLGRNRTLLSPPAPFPRCSTLKNESSGHCSGFHKPHPPPPTPLLLAKRQSTKTLITSKAIYHKH</sequence>
<organism evidence="2 3">
    <name type="scientific">Platanthera zijinensis</name>
    <dbReference type="NCBI Taxonomy" id="2320716"/>
    <lineage>
        <taxon>Eukaryota</taxon>
        <taxon>Viridiplantae</taxon>
        <taxon>Streptophyta</taxon>
        <taxon>Embryophyta</taxon>
        <taxon>Tracheophyta</taxon>
        <taxon>Spermatophyta</taxon>
        <taxon>Magnoliopsida</taxon>
        <taxon>Liliopsida</taxon>
        <taxon>Asparagales</taxon>
        <taxon>Orchidaceae</taxon>
        <taxon>Orchidoideae</taxon>
        <taxon>Orchideae</taxon>
        <taxon>Orchidinae</taxon>
        <taxon>Platanthera</taxon>
    </lineage>
</organism>
<accession>A0AAP0C2Y6</accession>
<name>A0AAP0C2Y6_9ASPA</name>
<gene>
    <name evidence="2" type="ORF">KSP39_PZI001293</name>
</gene>
<evidence type="ECO:0000256" key="1">
    <source>
        <dbReference type="SAM" id="MobiDB-lite"/>
    </source>
</evidence>
<dbReference type="Proteomes" id="UP001418222">
    <property type="component" value="Unassembled WGS sequence"/>
</dbReference>
<feature type="region of interest" description="Disordered" evidence="1">
    <location>
        <begin position="34"/>
        <end position="94"/>
    </location>
</feature>
<dbReference type="EMBL" id="JBBWWQ010000001">
    <property type="protein sequence ID" value="KAK8958073.1"/>
    <property type="molecule type" value="Genomic_DNA"/>
</dbReference>
<dbReference type="AlphaFoldDB" id="A0AAP0C2Y6"/>
<proteinExistence type="predicted"/>
<comment type="caution">
    <text evidence="2">The sequence shown here is derived from an EMBL/GenBank/DDBJ whole genome shotgun (WGS) entry which is preliminary data.</text>
</comment>
<evidence type="ECO:0000313" key="2">
    <source>
        <dbReference type="EMBL" id="KAK8958073.1"/>
    </source>
</evidence>
<reference evidence="2 3" key="1">
    <citation type="journal article" date="2022" name="Nat. Plants">
        <title>Genomes of leafy and leafless Platanthera orchids illuminate the evolution of mycoheterotrophy.</title>
        <authorList>
            <person name="Li M.H."/>
            <person name="Liu K.W."/>
            <person name="Li Z."/>
            <person name="Lu H.C."/>
            <person name="Ye Q.L."/>
            <person name="Zhang D."/>
            <person name="Wang J.Y."/>
            <person name="Li Y.F."/>
            <person name="Zhong Z.M."/>
            <person name="Liu X."/>
            <person name="Yu X."/>
            <person name="Liu D.K."/>
            <person name="Tu X.D."/>
            <person name="Liu B."/>
            <person name="Hao Y."/>
            <person name="Liao X.Y."/>
            <person name="Jiang Y.T."/>
            <person name="Sun W.H."/>
            <person name="Chen J."/>
            <person name="Chen Y.Q."/>
            <person name="Ai Y."/>
            <person name="Zhai J.W."/>
            <person name="Wu S.S."/>
            <person name="Zhou Z."/>
            <person name="Hsiao Y.Y."/>
            <person name="Wu W.L."/>
            <person name="Chen Y.Y."/>
            <person name="Lin Y.F."/>
            <person name="Hsu J.L."/>
            <person name="Li C.Y."/>
            <person name="Wang Z.W."/>
            <person name="Zhao X."/>
            <person name="Zhong W.Y."/>
            <person name="Ma X.K."/>
            <person name="Ma L."/>
            <person name="Huang J."/>
            <person name="Chen G.Z."/>
            <person name="Huang M.Z."/>
            <person name="Huang L."/>
            <person name="Peng D.H."/>
            <person name="Luo Y.B."/>
            <person name="Zou S.Q."/>
            <person name="Chen S.P."/>
            <person name="Lan S."/>
            <person name="Tsai W.C."/>
            <person name="Van de Peer Y."/>
            <person name="Liu Z.J."/>
        </authorList>
    </citation>
    <scope>NUCLEOTIDE SEQUENCE [LARGE SCALE GENOMIC DNA]</scope>
    <source>
        <strain evidence="2">Lor287</strain>
    </source>
</reference>
<protein>
    <submittedName>
        <fullName evidence="2">Uncharacterized protein</fullName>
    </submittedName>
</protein>
<evidence type="ECO:0000313" key="3">
    <source>
        <dbReference type="Proteomes" id="UP001418222"/>
    </source>
</evidence>
<feature type="compositionally biased region" description="Polar residues" evidence="1">
    <location>
        <begin position="35"/>
        <end position="58"/>
    </location>
</feature>
<keyword evidence="3" id="KW-1185">Reference proteome</keyword>